<sequence>MIQIQKGDYVFGQEADSKAKKPVLFKVSSISNGIVSGIIEKDPHLKQKRSVFECPVKKVILNAGPNPHPGKVHGWDLHSLYRGKKWHDQFGAIHFFYDITPENGKAMVSAFDRAYKVLKANRLDFIIQPDICVWEVLPANGEKYSGMYKRSKTPDRSPHRLQIKPETMPQTDWLYVIFHELAGHHLHYEFLTSRKLNAEWVKLFNTTISVKSVKKEDSQRLLDGLLAQEDPPSAYTANLSEEDTELYRLILKYIGQQHNVSVKELDLLFEAGYRDELKGVWPARGVQKKDLEPLVSEYACKNYKELIAESMAFKLTGKKLPKAVEALLERSLSYARKQHAPG</sequence>
<accession>B2ZYG9</accession>
<dbReference type="EMBL" id="AB366653">
    <property type="protein sequence ID" value="BAG41696.1"/>
    <property type="molecule type" value="Genomic_DNA"/>
</dbReference>
<proteinExistence type="predicted"/>
<organism evidence="1 2">
    <name type="scientific">Ralstonia phage phiRSL1</name>
    <dbReference type="NCBI Taxonomy" id="1980924"/>
    <lineage>
        <taxon>Viruses</taxon>
        <taxon>Duplodnaviria</taxon>
        <taxon>Heunggongvirae</taxon>
        <taxon>Uroviricota</taxon>
        <taxon>Caudoviricetes</taxon>
        <taxon>Mieseafarmvirus</taxon>
        <taxon>Mieseafarmvirus RSL1</taxon>
    </lineage>
</organism>
<reference evidence="1" key="1">
    <citation type="journal article" date="2010" name="Virology">
        <title>A jumbo phage infecting the phytopathogen Ralstonia solanacearum defines a new lineage of the Myoviridae family.</title>
        <authorList>
            <person name="Yamada T."/>
            <person name="Satoh S."/>
            <person name="Ishikawa H."/>
            <person name="Fujiwara A."/>
            <person name="Kawasaki T."/>
            <person name="Fujie M."/>
            <person name="Ogata H."/>
        </authorList>
    </citation>
    <scope>NUCLEOTIDE SEQUENCE [LARGE SCALE GENOMIC DNA]</scope>
</reference>
<evidence type="ECO:0000313" key="2">
    <source>
        <dbReference type="Proteomes" id="UP000001034"/>
    </source>
</evidence>
<dbReference type="RefSeq" id="YP_001950126.1">
    <property type="nucleotide sequence ID" value="NC_010811.2"/>
</dbReference>
<dbReference type="GeneID" id="6369977"/>
<evidence type="ECO:0000313" key="1">
    <source>
        <dbReference type="EMBL" id="BAG41696.1"/>
    </source>
</evidence>
<dbReference type="Proteomes" id="UP000001034">
    <property type="component" value="Segment"/>
</dbReference>
<dbReference type="KEGG" id="vg:6369977"/>
<keyword evidence="2" id="KW-1185">Reference proteome</keyword>
<protein>
    <submittedName>
        <fullName evidence="1">Uncharacterized protein</fullName>
    </submittedName>
</protein>
<name>B2ZYG9_9CAUD</name>